<feature type="compositionally biased region" description="Polar residues" evidence="1">
    <location>
        <begin position="63"/>
        <end position="75"/>
    </location>
</feature>
<feature type="compositionally biased region" description="Basic residues" evidence="1">
    <location>
        <begin position="106"/>
        <end position="119"/>
    </location>
</feature>
<evidence type="ECO:0000256" key="1">
    <source>
        <dbReference type="SAM" id="MobiDB-lite"/>
    </source>
</evidence>
<proteinExistence type="predicted"/>
<sequence>MEKEALPTKPAEKHSKKTKASKDKCEEAVSKKAKRGDCHQQATEGGESLQKADVKQIQEDGSALSTHPETQTSSNKTQQEEKTLEKTLTKSEKKQRGEKPGETKKEKPKKKAFLVRRSQRVQNLSKPPVQQEHISKVGISFDTSDDEESSASKHKEREEKHEETKNQEPKKKPVAIRFMAAAFDACVTLGVPIGGREIMESSRSSTDKEYDEVHPAWVKE</sequence>
<feature type="region of interest" description="Disordered" evidence="1">
    <location>
        <begin position="200"/>
        <end position="220"/>
    </location>
</feature>
<evidence type="ECO:0000313" key="3">
    <source>
        <dbReference type="Proteomes" id="UP001153076"/>
    </source>
</evidence>
<evidence type="ECO:0000313" key="2">
    <source>
        <dbReference type="EMBL" id="KAJ8431995.1"/>
    </source>
</evidence>
<feature type="compositionally biased region" description="Basic and acidic residues" evidence="1">
    <location>
        <begin position="78"/>
        <end position="105"/>
    </location>
</feature>
<feature type="compositionally biased region" description="Basic and acidic residues" evidence="1">
    <location>
        <begin position="150"/>
        <end position="171"/>
    </location>
</feature>
<dbReference type="EMBL" id="JAKOGI010000647">
    <property type="protein sequence ID" value="KAJ8431995.1"/>
    <property type="molecule type" value="Genomic_DNA"/>
</dbReference>
<organism evidence="2 3">
    <name type="scientific">Carnegiea gigantea</name>
    <dbReference type="NCBI Taxonomy" id="171969"/>
    <lineage>
        <taxon>Eukaryota</taxon>
        <taxon>Viridiplantae</taxon>
        <taxon>Streptophyta</taxon>
        <taxon>Embryophyta</taxon>
        <taxon>Tracheophyta</taxon>
        <taxon>Spermatophyta</taxon>
        <taxon>Magnoliopsida</taxon>
        <taxon>eudicotyledons</taxon>
        <taxon>Gunneridae</taxon>
        <taxon>Pentapetalae</taxon>
        <taxon>Caryophyllales</taxon>
        <taxon>Cactineae</taxon>
        <taxon>Cactaceae</taxon>
        <taxon>Cactoideae</taxon>
        <taxon>Echinocereeae</taxon>
        <taxon>Carnegiea</taxon>
    </lineage>
</organism>
<accession>A0A9Q1JW69</accession>
<dbReference type="AlphaFoldDB" id="A0A9Q1JW69"/>
<feature type="compositionally biased region" description="Basic and acidic residues" evidence="1">
    <location>
        <begin position="1"/>
        <end position="13"/>
    </location>
</feature>
<name>A0A9Q1JW69_9CARY</name>
<protein>
    <submittedName>
        <fullName evidence="2">Uncharacterized protein</fullName>
    </submittedName>
</protein>
<comment type="caution">
    <text evidence="2">The sequence shown here is derived from an EMBL/GenBank/DDBJ whole genome shotgun (WGS) entry which is preliminary data.</text>
</comment>
<feature type="region of interest" description="Disordered" evidence="1">
    <location>
        <begin position="1"/>
        <end position="172"/>
    </location>
</feature>
<keyword evidence="3" id="KW-1185">Reference proteome</keyword>
<dbReference type="Proteomes" id="UP001153076">
    <property type="component" value="Unassembled WGS sequence"/>
</dbReference>
<gene>
    <name evidence="2" type="ORF">Cgig2_005924</name>
</gene>
<feature type="compositionally biased region" description="Basic and acidic residues" evidence="1">
    <location>
        <begin position="20"/>
        <end position="38"/>
    </location>
</feature>
<reference evidence="2" key="1">
    <citation type="submission" date="2022-04" db="EMBL/GenBank/DDBJ databases">
        <title>Carnegiea gigantea Genome sequencing and assembly v2.</title>
        <authorList>
            <person name="Copetti D."/>
            <person name="Sanderson M.J."/>
            <person name="Burquez A."/>
            <person name="Wojciechowski M.F."/>
        </authorList>
    </citation>
    <scope>NUCLEOTIDE SEQUENCE</scope>
    <source>
        <strain evidence="2">SGP5-SGP5p</strain>
        <tissue evidence="2">Aerial part</tissue>
    </source>
</reference>